<protein>
    <submittedName>
        <fullName evidence="7">Caffeine dehydrogenase subunit gamma</fullName>
        <ecNumber evidence="7">1.17.5.2</ecNumber>
    </submittedName>
</protein>
<evidence type="ECO:0000256" key="4">
    <source>
        <dbReference type="ARBA" id="ARBA00023004"/>
    </source>
</evidence>
<keyword evidence="4" id="KW-0408">Iron</keyword>
<dbReference type="EMBL" id="LAQT01000003">
    <property type="protein sequence ID" value="KPC54235.1"/>
    <property type="molecule type" value="Genomic_DNA"/>
</dbReference>
<dbReference type="PROSITE" id="PS00197">
    <property type="entry name" value="2FE2S_FER_1"/>
    <property type="match status" value="1"/>
</dbReference>
<keyword evidence="8" id="KW-1185">Reference proteome</keyword>
<dbReference type="GO" id="GO:0034875">
    <property type="term" value="F:caffeine oxidase activity"/>
    <property type="evidence" value="ECO:0007669"/>
    <property type="project" value="UniProtKB-EC"/>
</dbReference>
<evidence type="ECO:0000259" key="6">
    <source>
        <dbReference type="PROSITE" id="PS51085"/>
    </source>
</evidence>
<dbReference type="EC" id="1.17.5.2" evidence="7"/>
<evidence type="ECO:0000256" key="3">
    <source>
        <dbReference type="ARBA" id="ARBA00023002"/>
    </source>
</evidence>
<dbReference type="FunFam" id="3.10.20.30:FF:000020">
    <property type="entry name" value="Xanthine dehydrogenase iron-sulfur subunit"/>
    <property type="match status" value="1"/>
</dbReference>
<dbReference type="OrthoDB" id="9179439at2"/>
<dbReference type="STRING" id="857265.WG78_06285"/>
<dbReference type="GO" id="GO:0046872">
    <property type="term" value="F:metal ion binding"/>
    <property type="evidence" value="ECO:0007669"/>
    <property type="project" value="UniProtKB-KW"/>
</dbReference>
<dbReference type="SUPFAM" id="SSF54292">
    <property type="entry name" value="2Fe-2S ferredoxin-like"/>
    <property type="match status" value="1"/>
</dbReference>
<accession>A0A0N0GQ23</accession>
<feature type="domain" description="2Fe-2S ferredoxin-type" evidence="6">
    <location>
        <begin position="1"/>
        <end position="75"/>
    </location>
</feature>
<proteinExistence type="predicted"/>
<dbReference type="AlphaFoldDB" id="A0A0N0GQ23"/>
<dbReference type="PATRIC" id="fig|857265.3.peg.1287"/>
<dbReference type="InterPro" id="IPR036884">
    <property type="entry name" value="2Fe-2S-bd_dom_sf"/>
</dbReference>
<organism evidence="7 8">
    <name type="scientific">Amantichitinum ursilacus</name>
    <dbReference type="NCBI Taxonomy" id="857265"/>
    <lineage>
        <taxon>Bacteria</taxon>
        <taxon>Pseudomonadati</taxon>
        <taxon>Pseudomonadota</taxon>
        <taxon>Betaproteobacteria</taxon>
        <taxon>Neisseriales</taxon>
        <taxon>Chitinibacteraceae</taxon>
        <taxon>Amantichitinum</taxon>
    </lineage>
</organism>
<evidence type="ECO:0000256" key="1">
    <source>
        <dbReference type="ARBA" id="ARBA00022714"/>
    </source>
</evidence>
<dbReference type="Pfam" id="PF01799">
    <property type="entry name" value="Fer2_2"/>
    <property type="match status" value="1"/>
</dbReference>
<dbReference type="Pfam" id="PF00111">
    <property type="entry name" value="Fer2"/>
    <property type="match status" value="1"/>
</dbReference>
<keyword evidence="2" id="KW-0479">Metal-binding</keyword>
<name>A0A0N0GQ23_9NEIS</name>
<dbReference type="PROSITE" id="PS51085">
    <property type="entry name" value="2FE2S_FER_2"/>
    <property type="match status" value="1"/>
</dbReference>
<dbReference type="Proteomes" id="UP000037939">
    <property type="component" value="Unassembled WGS sequence"/>
</dbReference>
<keyword evidence="5" id="KW-0411">Iron-sulfur</keyword>
<dbReference type="InterPro" id="IPR012675">
    <property type="entry name" value="Beta-grasp_dom_sf"/>
</dbReference>
<reference evidence="7 8" key="1">
    <citation type="submission" date="2015-07" db="EMBL/GenBank/DDBJ databases">
        <title>Draft genome sequence of the Amantichitinum ursilacus IGB-41, a new chitin-degrading bacterium.</title>
        <authorList>
            <person name="Kirstahler P."/>
            <person name="Guenther M."/>
            <person name="Grumaz C."/>
            <person name="Rupp S."/>
            <person name="Zibek S."/>
            <person name="Sohn K."/>
        </authorList>
    </citation>
    <scope>NUCLEOTIDE SEQUENCE [LARGE SCALE GENOMIC DNA]</scope>
    <source>
        <strain evidence="7 8">IGB-41</strain>
    </source>
</reference>
<dbReference type="InterPro" id="IPR036010">
    <property type="entry name" value="2Fe-2S_ferredoxin-like_sf"/>
</dbReference>
<dbReference type="InterPro" id="IPR052914">
    <property type="entry name" value="Aldehyde_Oxdr_Iron-Sulfur"/>
</dbReference>
<evidence type="ECO:0000256" key="2">
    <source>
        <dbReference type="ARBA" id="ARBA00022723"/>
    </source>
</evidence>
<dbReference type="InterPro" id="IPR006058">
    <property type="entry name" value="2Fe2S_fd_BS"/>
</dbReference>
<dbReference type="Gene3D" id="3.10.20.30">
    <property type="match status" value="1"/>
</dbReference>
<dbReference type="Gene3D" id="1.10.150.120">
    <property type="entry name" value="[2Fe-2S]-binding domain"/>
    <property type="match status" value="1"/>
</dbReference>
<keyword evidence="3 7" id="KW-0560">Oxidoreductase</keyword>
<dbReference type="PANTHER" id="PTHR45331">
    <property type="entry name" value="OXIDOREDUCTASE, IRON-SULPHUR BINDING SUBUNIT-RELATED-RELATED"/>
    <property type="match status" value="1"/>
</dbReference>
<dbReference type="CDD" id="cd00207">
    <property type="entry name" value="fer2"/>
    <property type="match status" value="1"/>
</dbReference>
<dbReference type="GO" id="GO:0051537">
    <property type="term" value="F:2 iron, 2 sulfur cluster binding"/>
    <property type="evidence" value="ECO:0007669"/>
    <property type="project" value="UniProtKB-KW"/>
</dbReference>
<dbReference type="GO" id="GO:0016903">
    <property type="term" value="F:oxidoreductase activity, acting on the aldehyde or oxo group of donors"/>
    <property type="evidence" value="ECO:0007669"/>
    <property type="project" value="TreeGrafter"/>
</dbReference>
<dbReference type="InterPro" id="IPR001041">
    <property type="entry name" value="2Fe-2S_ferredoxin-type"/>
</dbReference>
<dbReference type="PANTHER" id="PTHR45331:SF2">
    <property type="entry name" value="OXIDOREDUCTASE WITH IRON-SULFUR SUBUNIT"/>
    <property type="match status" value="1"/>
</dbReference>
<gene>
    <name evidence="7" type="primary">cdhC_1</name>
    <name evidence="7" type="ORF">WG78_06285</name>
</gene>
<comment type="caution">
    <text evidence="7">The sequence shown here is derived from an EMBL/GenBank/DDBJ whole genome shotgun (WGS) entry which is preliminary data.</text>
</comment>
<dbReference type="RefSeq" id="WP_083458808.1">
    <property type="nucleotide sequence ID" value="NZ_LAQT01000003.1"/>
</dbReference>
<sequence length="168" mass="17900">MQFTINGHAVEVEADVRTSLLDLLREQLGLSGTKKGCDQGACGACTVLVDGERINACLALAVQYQGRAITTIEGLADEQTLHPLQAAFVEHDGFQCGYCTPGQICSAIGMAHELERNVPSVVTADLTAQRIAFDHDEVRERMSGNLCRCGAYNGIVDAINATFGRASA</sequence>
<keyword evidence="1" id="KW-0001">2Fe-2S</keyword>
<dbReference type="SUPFAM" id="SSF47741">
    <property type="entry name" value="CO dehydrogenase ISP C-domain like"/>
    <property type="match status" value="1"/>
</dbReference>
<evidence type="ECO:0000313" key="7">
    <source>
        <dbReference type="EMBL" id="KPC54235.1"/>
    </source>
</evidence>
<evidence type="ECO:0000313" key="8">
    <source>
        <dbReference type="Proteomes" id="UP000037939"/>
    </source>
</evidence>
<evidence type="ECO:0000256" key="5">
    <source>
        <dbReference type="ARBA" id="ARBA00023014"/>
    </source>
</evidence>
<dbReference type="InterPro" id="IPR002888">
    <property type="entry name" value="2Fe-2S-bd"/>
</dbReference>